<evidence type="ECO:0000313" key="3">
    <source>
        <dbReference type="EMBL" id="CUH20695.1"/>
    </source>
</evidence>
<reference evidence="3 4" key="1">
    <citation type="submission" date="2015-09" db="EMBL/GenBank/DDBJ databases">
        <authorList>
            <person name="Jackson K.R."/>
            <person name="Lunt B.L."/>
            <person name="Fisher J.N.B."/>
            <person name="Gardner A.V."/>
            <person name="Bailey M.E."/>
            <person name="Deus L.M."/>
            <person name="Earl A.S."/>
            <person name="Gibby P.D."/>
            <person name="Hartmann K.A."/>
            <person name="Liu J.E."/>
            <person name="Manci A.M."/>
            <person name="Nielsen D.A."/>
            <person name="Solomon M.B."/>
            <person name="Breakwell D.P."/>
            <person name="Burnett S.H."/>
            <person name="Grose J.H."/>
        </authorList>
    </citation>
    <scope>NUCLEOTIDE SEQUENCE [LARGE SCALE GENOMIC DNA]</scope>
    <source>
        <strain evidence="3 4">CECT 7799</strain>
    </source>
</reference>
<feature type="transmembrane region" description="Helical" evidence="2">
    <location>
        <begin position="164"/>
        <end position="182"/>
    </location>
</feature>
<name>A0A0M7B989_9RHOB</name>
<dbReference type="OrthoDB" id="7595044at2"/>
<dbReference type="PANTHER" id="PTHR37422:SF13">
    <property type="entry name" value="LIPOPOLYSACCHARIDE BIOSYNTHESIS PROTEIN PA4999-RELATED"/>
    <property type="match status" value="1"/>
</dbReference>
<keyword evidence="2" id="KW-1133">Transmembrane helix</keyword>
<feature type="transmembrane region" description="Helical" evidence="2">
    <location>
        <begin position="251"/>
        <end position="280"/>
    </location>
</feature>
<feature type="transmembrane region" description="Helical" evidence="2">
    <location>
        <begin position="220"/>
        <end position="239"/>
    </location>
</feature>
<gene>
    <name evidence="3" type="ORF">JSE7799_00525</name>
</gene>
<dbReference type="AlphaFoldDB" id="A0A0M7B989"/>
<feature type="compositionally biased region" description="Basic and acidic residues" evidence="1">
    <location>
        <begin position="457"/>
        <end position="468"/>
    </location>
</feature>
<feature type="transmembrane region" description="Helical" evidence="2">
    <location>
        <begin position="135"/>
        <end position="152"/>
    </location>
</feature>
<evidence type="ECO:0000256" key="2">
    <source>
        <dbReference type="SAM" id="Phobius"/>
    </source>
</evidence>
<evidence type="ECO:0000313" key="4">
    <source>
        <dbReference type="Proteomes" id="UP000049455"/>
    </source>
</evidence>
<dbReference type="InterPro" id="IPR051533">
    <property type="entry name" value="WaaL-like"/>
</dbReference>
<keyword evidence="2" id="KW-0812">Transmembrane</keyword>
<feature type="transmembrane region" description="Helical" evidence="2">
    <location>
        <begin position="97"/>
        <end position="115"/>
    </location>
</feature>
<keyword evidence="4" id="KW-1185">Reference proteome</keyword>
<feature type="transmembrane region" description="Helical" evidence="2">
    <location>
        <begin position="51"/>
        <end position="69"/>
    </location>
</feature>
<feature type="transmembrane region" description="Helical" evidence="2">
    <location>
        <begin position="286"/>
        <end position="304"/>
    </location>
</feature>
<dbReference type="GO" id="GO:0016874">
    <property type="term" value="F:ligase activity"/>
    <property type="evidence" value="ECO:0007669"/>
    <property type="project" value="UniProtKB-KW"/>
</dbReference>
<dbReference type="EMBL" id="CYPR01000027">
    <property type="protein sequence ID" value="CUH20695.1"/>
    <property type="molecule type" value="Genomic_DNA"/>
</dbReference>
<keyword evidence="2" id="KW-0472">Membrane</keyword>
<dbReference type="PANTHER" id="PTHR37422">
    <property type="entry name" value="TEICHURONIC ACID BIOSYNTHESIS PROTEIN TUAE"/>
    <property type="match status" value="1"/>
</dbReference>
<organism evidence="3 4">
    <name type="scientific">Jannaschia seosinensis</name>
    <dbReference type="NCBI Taxonomy" id="313367"/>
    <lineage>
        <taxon>Bacteria</taxon>
        <taxon>Pseudomonadati</taxon>
        <taxon>Pseudomonadota</taxon>
        <taxon>Alphaproteobacteria</taxon>
        <taxon>Rhodobacterales</taxon>
        <taxon>Roseobacteraceae</taxon>
        <taxon>Jannaschia</taxon>
    </lineage>
</organism>
<protein>
    <submittedName>
        <fullName evidence="3">Lipid A core-O-antigen ligase</fullName>
    </submittedName>
</protein>
<accession>A0A0M7B989</accession>
<proteinExistence type="predicted"/>
<feature type="region of interest" description="Disordered" evidence="1">
    <location>
        <begin position="456"/>
        <end position="552"/>
    </location>
</feature>
<sequence>MIYVALFGWPVVVAILFSRQDVPRATAAAILGGYLLLPHGVGYNLPVLPTYNKNFAASLSAIIAITLIAGSRRPNRAKTDVTGEAFLLPGWIPHSKIVLLGLAMIVVGSFATALTNTSSLNEGGRILRGLSIYDAGSMVLSAGVALLPFLLGRRVFAMPHLQRLLLAAFAIAAALYGILALYEIRMSPQLSRQVYGFFPHSWTQHVRGGGYRPVVFLQHALWLAIFLAMGFLASLSLALRNTRHRTMWFSISLLLLLTLILGKSLGAFMLALAFGAALLFGGAVRIPLIISAATASLVLVYPMMRGADLVPINSFVSKFESIDATRASSFSFRLRNEDMLLEKANQKPLFGWGGYARARVYDQEGRDLSVTDGEWVITIGEVGWIGYLGKFGLLCLPIVALFRHRKTWNIGPETVGLCAMLSINLIDLIPNATLTPLTWLIAGALVGRVEVGAVEDQAPKSQERERNGMRAPSLDLGAAARETRPRTGIPRSGSVTARQLPRETAAETEPTTETPALDDQEAENRYTRQTRLHVRRRPDTAAAPKTNRKAPS</sequence>
<dbReference type="RefSeq" id="WP_055662214.1">
    <property type="nucleotide sequence ID" value="NZ_CYPR01000027.1"/>
</dbReference>
<dbReference type="STRING" id="313367.JSE7799_00525"/>
<evidence type="ECO:0000256" key="1">
    <source>
        <dbReference type="SAM" id="MobiDB-lite"/>
    </source>
</evidence>
<keyword evidence="3" id="KW-0436">Ligase</keyword>
<dbReference type="Proteomes" id="UP000049455">
    <property type="component" value="Unassembled WGS sequence"/>
</dbReference>